<protein>
    <submittedName>
        <fullName evidence="3">SHD1 domain-containing protein</fullName>
    </submittedName>
</protein>
<evidence type="ECO:0000259" key="2">
    <source>
        <dbReference type="Pfam" id="PF03983"/>
    </source>
</evidence>
<feature type="domain" description="SLA1 homology" evidence="2">
    <location>
        <begin position="394"/>
        <end position="446"/>
    </location>
</feature>
<dbReference type="Proteomes" id="UP001290861">
    <property type="component" value="Unassembled WGS sequence"/>
</dbReference>
<comment type="caution">
    <text evidence="3">The sequence shown here is derived from an EMBL/GenBank/DDBJ whole genome shotgun (WGS) entry which is preliminary data.</text>
</comment>
<gene>
    <name evidence="3" type="ORF">P9H32_04205</name>
</gene>
<sequence>MDRKTKGVVKGAPSGLVISLAVHAGAFLLAGILVVFTVHQKEEKKFVPPKPLDRPKMKLKKPKVKVKKSAKPKPTTRIVTKVKRAKMPDIQLPEMSGMADGLAGGIGNFEIMPDLGELTLLGSKSSIGNDLEGTFYDVKRDRRGRPIPVDTGGDEWRQLIRKFFLSGWKTSTFSRYYRAPQKLYATTLVVPVTLSGIAPEAFGDDDAVGALWMVHYKGQLVNKDSIKFRFWGIGDEFIVVRVDGTVVMGAYWPHASMRDYVMNGIWESSSMDSDKYYWGNNKAVVGDWIELEAGEPKEIEILIGDNGGQACFLLGVQEEGMEYERSGQPSPILPAFKTAELPHNLCDVIYKELPQGDVCLTNGPVFNDYASRSSGASRPDEVEAEALPDTDPESVMRIWNLVTGKSFEAEYIAMVGGNVVFKTAGGKTSKVPLQQLSAGDREFVELLNPPVLDLNFTRKMQEQTFTEGYYGTWPRPPVTRARFGVRIKQTSAGDYNHELRAQIYAVGQQRTRPEKKYVLLDRQQVSFSLTKENKRSYEFLSEREEILTSFDVSGEPRGEKYYGYLVVVRDARDQIVAVDASNDWLLDHIGRVEKLAVGMYFDKDCIRTFPGRPRPILW</sequence>
<dbReference type="Gene3D" id="2.30.30.700">
    <property type="entry name" value="SLA1 homology domain 1"/>
    <property type="match status" value="1"/>
</dbReference>
<proteinExistence type="predicted"/>
<dbReference type="EMBL" id="JARVCO010000005">
    <property type="protein sequence ID" value="MDZ8117819.1"/>
    <property type="molecule type" value="Genomic_DNA"/>
</dbReference>
<name>A0ABU5MUD4_9BACT</name>
<keyword evidence="1" id="KW-0472">Membrane</keyword>
<keyword evidence="4" id="KW-1185">Reference proteome</keyword>
<evidence type="ECO:0000313" key="4">
    <source>
        <dbReference type="Proteomes" id="UP001290861"/>
    </source>
</evidence>
<evidence type="ECO:0000256" key="1">
    <source>
        <dbReference type="SAM" id="Phobius"/>
    </source>
</evidence>
<keyword evidence="1" id="KW-1133">Transmembrane helix</keyword>
<reference evidence="3 4" key="1">
    <citation type="journal article" date="2024" name="Appl. Environ. Microbiol.">
        <title>Pontiella agarivorans sp. nov., a novel marine anaerobic bacterium capable of degrading macroalgal polysaccharides and fixing nitrogen.</title>
        <authorList>
            <person name="Liu N."/>
            <person name="Kivenson V."/>
            <person name="Peng X."/>
            <person name="Cui Z."/>
            <person name="Lankiewicz T.S."/>
            <person name="Gosselin K.M."/>
            <person name="English C.J."/>
            <person name="Blair E.M."/>
            <person name="O'Malley M.A."/>
            <person name="Valentine D.L."/>
        </authorList>
    </citation>
    <scope>NUCLEOTIDE SEQUENCE [LARGE SCALE GENOMIC DNA]</scope>
    <source>
        <strain evidence="3 4">NLcol2</strain>
    </source>
</reference>
<dbReference type="Pfam" id="PF03983">
    <property type="entry name" value="SHD1"/>
    <property type="match status" value="1"/>
</dbReference>
<organism evidence="3 4">
    <name type="scientific">Pontiella agarivorans</name>
    <dbReference type="NCBI Taxonomy" id="3038953"/>
    <lineage>
        <taxon>Bacteria</taxon>
        <taxon>Pseudomonadati</taxon>
        <taxon>Kiritimatiellota</taxon>
        <taxon>Kiritimatiellia</taxon>
        <taxon>Kiritimatiellales</taxon>
        <taxon>Pontiellaceae</taxon>
        <taxon>Pontiella</taxon>
    </lineage>
</organism>
<dbReference type="RefSeq" id="WP_322607622.1">
    <property type="nucleotide sequence ID" value="NZ_JARVCO010000005.1"/>
</dbReference>
<keyword evidence="1" id="KW-0812">Transmembrane</keyword>
<dbReference type="InterPro" id="IPR007131">
    <property type="entry name" value="SHD1"/>
</dbReference>
<feature type="transmembrane region" description="Helical" evidence="1">
    <location>
        <begin position="12"/>
        <end position="36"/>
    </location>
</feature>
<accession>A0ABU5MUD4</accession>
<evidence type="ECO:0000313" key="3">
    <source>
        <dbReference type="EMBL" id="MDZ8117819.1"/>
    </source>
</evidence>